<evidence type="ECO:0000313" key="2">
    <source>
        <dbReference type="EMBL" id="HJC15286.1"/>
    </source>
</evidence>
<comment type="caution">
    <text evidence="2">The sequence shown here is derived from an EMBL/GenBank/DDBJ whole genome shotgun (WGS) entry which is preliminary data.</text>
</comment>
<keyword evidence="1" id="KW-0472">Membrane</keyword>
<organism evidence="2 3">
    <name type="scientific">Candidatus Fusicatenibacter intestinigallinarum</name>
    <dbReference type="NCBI Taxonomy" id="2838598"/>
    <lineage>
        <taxon>Bacteria</taxon>
        <taxon>Bacillati</taxon>
        <taxon>Bacillota</taxon>
        <taxon>Clostridia</taxon>
        <taxon>Lachnospirales</taxon>
        <taxon>Lachnospiraceae</taxon>
        <taxon>Fusicatenibacter</taxon>
    </lineage>
</organism>
<protein>
    <submittedName>
        <fullName evidence="2">Uncharacterized protein</fullName>
    </submittedName>
</protein>
<gene>
    <name evidence="2" type="ORF">H9705_05585</name>
</gene>
<dbReference type="AlphaFoldDB" id="A0A9D2NC13"/>
<name>A0A9D2NC13_9FIRM</name>
<evidence type="ECO:0000256" key="1">
    <source>
        <dbReference type="SAM" id="Phobius"/>
    </source>
</evidence>
<accession>A0A9D2NC13</accession>
<keyword evidence="1" id="KW-0812">Transmembrane</keyword>
<reference evidence="2" key="1">
    <citation type="journal article" date="2021" name="PeerJ">
        <title>Extensive microbial diversity within the chicken gut microbiome revealed by metagenomics and culture.</title>
        <authorList>
            <person name="Gilroy R."/>
            <person name="Ravi A."/>
            <person name="Getino M."/>
            <person name="Pursley I."/>
            <person name="Horton D.L."/>
            <person name="Alikhan N.F."/>
            <person name="Baker D."/>
            <person name="Gharbi K."/>
            <person name="Hall N."/>
            <person name="Watson M."/>
            <person name="Adriaenssens E.M."/>
            <person name="Foster-Nyarko E."/>
            <person name="Jarju S."/>
            <person name="Secka A."/>
            <person name="Antonio M."/>
            <person name="Oren A."/>
            <person name="Chaudhuri R.R."/>
            <person name="La Ragione R."/>
            <person name="Hildebrand F."/>
            <person name="Pallen M.J."/>
        </authorList>
    </citation>
    <scope>NUCLEOTIDE SEQUENCE</scope>
    <source>
        <strain evidence="2">CHK185-5351</strain>
    </source>
</reference>
<feature type="transmembrane region" description="Helical" evidence="1">
    <location>
        <begin position="278"/>
        <end position="301"/>
    </location>
</feature>
<proteinExistence type="predicted"/>
<feature type="transmembrane region" description="Helical" evidence="1">
    <location>
        <begin position="171"/>
        <end position="192"/>
    </location>
</feature>
<keyword evidence="1" id="KW-1133">Transmembrane helix</keyword>
<sequence>MKKKVKENYEQLAQRTGLRLDETGGALYGTHGEYSVLVYPANPSYPYILTAAVSAVRDAGPLTGDEIRQFKKDNAPVTGLGQNGYVVTMSLKGVKNQEVVRENLVSGLNALTAFLRLHGYRSCCQTCGRDIKIAPRYVSGSYALMCQECYAQLQQNKTLVQAQKQQKSENVVGGIVGALLGTLVGVACIILISRLGYVAAWSGIIMAVCTLKGYELLGGKLSKKGTVLSVILMMIMTYVGDRADWAIVVARELETDVITAFQIVPALLEQQIINESSYWGNLVLLYFFLLVGAVPMIFSIIKNQKKAGQTYSLGEEV</sequence>
<reference evidence="2" key="2">
    <citation type="submission" date="2021-04" db="EMBL/GenBank/DDBJ databases">
        <authorList>
            <person name="Gilroy R."/>
        </authorList>
    </citation>
    <scope>NUCLEOTIDE SEQUENCE</scope>
    <source>
        <strain evidence="2">CHK185-5351</strain>
    </source>
</reference>
<evidence type="ECO:0000313" key="3">
    <source>
        <dbReference type="Proteomes" id="UP000823849"/>
    </source>
</evidence>
<feature type="transmembrane region" description="Helical" evidence="1">
    <location>
        <begin position="198"/>
        <end position="214"/>
    </location>
</feature>
<feature type="transmembrane region" description="Helical" evidence="1">
    <location>
        <begin position="221"/>
        <end position="239"/>
    </location>
</feature>
<dbReference type="EMBL" id="DWWU01000022">
    <property type="protein sequence ID" value="HJC15286.1"/>
    <property type="molecule type" value="Genomic_DNA"/>
</dbReference>
<dbReference type="Proteomes" id="UP000823849">
    <property type="component" value="Unassembled WGS sequence"/>
</dbReference>